<sequence length="431" mass="49240">MITRMTGSVRTFLFLQGPHGPFFYRLAQMLTRTGAKVLRVGFNAGDQAFWRDRSSYIPFLGNTDDWPDTLAAILADRAVTDLVLYGDTRPIHAQAIRLARAAGLRIHVFEEGYLRPYWVTYERGGVNGHSRLMDMTVPEMRAALENSDMDTALPPASWGDMRQHVFYGALYHGFVLLMNRRYRNFRPHRSLDVRQEFKLYLQRLLLMPFQAIERHIATSRIKYGGFPYHIALLQLEHDASFQAHSPFASMTEFLETVIGGFAKGAPRHHHLVIKAHPLEDGRVPIRRELRRLARDHGLEGRVHYVRGGKLAQLLDEARSAVTVNSTAAQQVLWRGIPLRTFGAAVYAKPEFVSTRPIEEFFAGAERPDRRAYADYRRFLLETSQVAGGFYSSRGRRQLLRQTVDMMLANEDPYDALRLGTAAPRQQLRAVT</sequence>
<dbReference type="GO" id="GO:0015774">
    <property type="term" value="P:polysaccharide transport"/>
    <property type="evidence" value="ECO:0007669"/>
    <property type="project" value="InterPro"/>
</dbReference>
<reference evidence="1 2" key="1">
    <citation type="submission" date="2016-11" db="EMBL/GenBank/DDBJ databases">
        <authorList>
            <person name="Varghese N."/>
            <person name="Submissions S."/>
        </authorList>
    </citation>
    <scope>NUCLEOTIDE SEQUENCE [LARGE SCALE GENOMIC DNA]</scope>
    <source>
        <strain evidence="1 2">DSM 28249</strain>
    </source>
</reference>
<keyword evidence="2" id="KW-1185">Reference proteome</keyword>
<dbReference type="GO" id="GO:0000271">
    <property type="term" value="P:polysaccharide biosynthetic process"/>
    <property type="evidence" value="ECO:0007669"/>
    <property type="project" value="InterPro"/>
</dbReference>
<dbReference type="AlphaFoldDB" id="A0A1M7E044"/>
<dbReference type="InterPro" id="IPR007833">
    <property type="entry name" value="Capsule_polysaccharide_synth"/>
</dbReference>
<proteinExistence type="predicted"/>
<accession>A0A1M7E044</accession>
<evidence type="ECO:0000313" key="2">
    <source>
        <dbReference type="Proteomes" id="UP000322545"/>
    </source>
</evidence>
<name>A0A1M7E044_9RHOB</name>
<dbReference type="CDD" id="cd16441">
    <property type="entry name" value="beta_Kdo_transferase_KpsS"/>
    <property type="match status" value="1"/>
</dbReference>
<protein>
    <submittedName>
        <fullName evidence="1">Capsular polysaccharide export protein</fullName>
    </submittedName>
</protein>
<gene>
    <name evidence="1" type="ORF">SAMN05443432_103126</name>
</gene>
<dbReference type="Pfam" id="PF05159">
    <property type="entry name" value="Capsule_synth"/>
    <property type="match status" value="1"/>
</dbReference>
<dbReference type="EMBL" id="FRCB01000003">
    <property type="protein sequence ID" value="SHL84769.1"/>
    <property type="molecule type" value="Genomic_DNA"/>
</dbReference>
<organism evidence="1 2">
    <name type="scientific">Roseovarius litoreus</name>
    <dbReference type="NCBI Taxonomy" id="1155722"/>
    <lineage>
        <taxon>Bacteria</taxon>
        <taxon>Pseudomonadati</taxon>
        <taxon>Pseudomonadota</taxon>
        <taxon>Alphaproteobacteria</taxon>
        <taxon>Rhodobacterales</taxon>
        <taxon>Roseobacteraceae</taxon>
        <taxon>Roseovarius</taxon>
    </lineage>
</organism>
<dbReference type="Proteomes" id="UP000322545">
    <property type="component" value="Unassembled WGS sequence"/>
</dbReference>
<evidence type="ECO:0000313" key="1">
    <source>
        <dbReference type="EMBL" id="SHL84769.1"/>
    </source>
</evidence>